<proteinExistence type="predicted"/>
<evidence type="ECO:0000313" key="4">
    <source>
        <dbReference type="Proteomes" id="UP000536711"/>
    </source>
</evidence>
<dbReference type="InterPro" id="IPR036770">
    <property type="entry name" value="Ankyrin_rpt-contain_sf"/>
</dbReference>
<dbReference type="AlphaFoldDB" id="A0A8H4K2Q2"/>
<dbReference type="OrthoDB" id="539213at2759"/>
<accession>A0A8H4K2Q2</accession>
<feature type="domain" description="Clr5" evidence="2">
    <location>
        <begin position="10"/>
        <end position="61"/>
    </location>
</feature>
<feature type="repeat" description="ANK" evidence="1">
    <location>
        <begin position="347"/>
        <end position="379"/>
    </location>
</feature>
<keyword evidence="1" id="KW-0040">ANK repeat</keyword>
<protein>
    <recommendedName>
        <fullName evidence="2">Clr5 domain-containing protein</fullName>
    </recommendedName>
</protein>
<dbReference type="Pfam" id="PF00023">
    <property type="entry name" value="Ank"/>
    <property type="match status" value="1"/>
</dbReference>
<dbReference type="PANTHER" id="PTHR38788:SF3">
    <property type="entry name" value="CLR5 DOMAIN-CONTAINING PROTEIN"/>
    <property type="match status" value="1"/>
</dbReference>
<sequence length="391" mass="44015">MSQAPRIPPALWEAQRLRITELYVNQDKTLDEVIQVMTESGFHTTKPQYIRKINVNWKLQKNYTREKWQHASALVTKREAEGKITQLSIDGKVISEKRRKKELRRYHVPQVDEDCRCIMLENRNLLIYCVYEVVTTSAYGVVAFTPPLSNSRAVLVNGLPWMKFRESFNSLIKSQPPLFGPNQQNGSLGFWEVANTLLSGVHATGEMATGSLPPPEPPRPVSDQVSRYLEIESQRLFELVPMLDNSMKILPCEEPPWLHIFNSLVFLCSNNLTGTKSSTYAILQVAISSGFLIKMKHLLTKRGPTVEIFAVHLLFAALGVKGSKGRGFMRFLLESGVSPNSVDPNDYRYSALHRAVRLEDDAAVQLLLHFGADPDAKNKETLGSPLSHAAT</sequence>
<dbReference type="InterPro" id="IPR025676">
    <property type="entry name" value="Clr5_dom"/>
</dbReference>
<keyword evidence="4" id="KW-1185">Reference proteome</keyword>
<dbReference type="SUPFAM" id="SSF48403">
    <property type="entry name" value="Ankyrin repeat"/>
    <property type="match status" value="1"/>
</dbReference>
<dbReference type="Pfam" id="PF14420">
    <property type="entry name" value="Clr5"/>
    <property type="match status" value="1"/>
</dbReference>
<dbReference type="PROSITE" id="PS50297">
    <property type="entry name" value="ANK_REP_REGION"/>
    <property type="match status" value="1"/>
</dbReference>
<evidence type="ECO:0000313" key="3">
    <source>
        <dbReference type="EMBL" id="KAF4441718.1"/>
    </source>
</evidence>
<dbReference type="EMBL" id="JAADJF010000054">
    <property type="protein sequence ID" value="KAF4441718.1"/>
    <property type="molecule type" value="Genomic_DNA"/>
</dbReference>
<name>A0A8H4K2Q2_9HYPO</name>
<dbReference type="InterPro" id="IPR002110">
    <property type="entry name" value="Ankyrin_rpt"/>
</dbReference>
<evidence type="ECO:0000259" key="2">
    <source>
        <dbReference type="Pfam" id="PF14420"/>
    </source>
</evidence>
<dbReference type="Proteomes" id="UP000536711">
    <property type="component" value="Unassembled WGS sequence"/>
</dbReference>
<dbReference type="PROSITE" id="PS50088">
    <property type="entry name" value="ANK_REPEAT"/>
    <property type="match status" value="1"/>
</dbReference>
<dbReference type="Gene3D" id="1.25.40.20">
    <property type="entry name" value="Ankyrin repeat-containing domain"/>
    <property type="match status" value="1"/>
</dbReference>
<comment type="caution">
    <text evidence="3">The sequence shown here is derived from an EMBL/GenBank/DDBJ whole genome shotgun (WGS) entry which is preliminary data.</text>
</comment>
<reference evidence="3 4" key="1">
    <citation type="submission" date="2020-01" db="EMBL/GenBank/DDBJ databases">
        <title>Identification and distribution of gene clusters putatively required for synthesis of sphingolipid metabolism inhibitors in phylogenetically diverse species of the filamentous fungus Fusarium.</title>
        <authorList>
            <person name="Kim H.-S."/>
            <person name="Busman M."/>
            <person name="Brown D.W."/>
            <person name="Divon H."/>
            <person name="Uhlig S."/>
            <person name="Proctor R.H."/>
        </authorList>
    </citation>
    <scope>NUCLEOTIDE SEQUENCE [LARGE SCALE GENOMIC DNA]</scope>
    <source>
        <strain evidence="3 4">NRRL 13308</strain>
    </source>
</reference>
<dbReference type="PANTHER" id="PTHR38788">
    <property type="entry name" value="CLR5 DOMAIN-CONTAINING PROTEIN"/>
    <property type="match status" value="1"/>
</dbReference>
<evidence type="ECO:0000256" key="1">
    <source>
        <dbReference type="PROSITE-ProRule" id="PRU00023"/>
    </source>
</evidence>
<organism evidence="3 4">
    <name type="scientific">Fusarium acutatum</name>
    <dbReference type="NCBI Taxonomy" id="78861"/>
    <lineage>
        <taxon>Eukaryota</taxon>
        <taxon>Fungi</taxon>
        <taxon>Dikarya</taxon>
        <taxon>Ascomycota</taxon>
        <taxon>Pezizomycotina</taxon>
        <taxon>Sordariomycetes</taxon>
        <taxon>Hypocreomycetidae</taxon>
        <taxon>Hypocreales</taxon>
        <taxon>Nectriaceae</taxon>
        <taxon>Fusarium</taxon>
        <taxon>Fusarium fujikuroi species complex</taxon>
    </lineage>
</organism>
<gene>
    <name evidence="3" type="ORF">FACUT_2456</name>
</gene>